<dbReference type="Proteomes" id="UP000256269">
    <property type="component" value="Unassembled WGS sequence"/>
</dbReference>
<organism evidence="8 9">
    <name type="scientific">Kutzneria buriramensis</name>
    <dbReference type="NCBI Taxonomy" id="1045776"/>
    <lineage>
        <taxon>Bacteria</taxon>
        <taxon>Bacillati</taxon>
        <taxon>Actinomycetota</taxon>
        <taxon>Actinomycetes</taxon>
        <taxon>Pseudonocardiales</taxon>
        <taxon>Pseudonocardiaceae</taxon>
        <taxon>Kutzneria</taxon>
    </lineage>
</organism>
<dbReference type="Gene3D" id="1.10.10.10">
    <property type="entry name" value="Winged helix-like DNA-binding domain superfamily/Winged helix DNA-binding domain"/>
    <property type="match status" value="1"/>
</dbReference>
<dbReference type="PRINTS" id="PR00364">
    <property type="entry name" value="DISEASERSIST"/>
</dbReference>
<dbReference type="Gene3D" id="1.10.8.430">
    <property type="entry name" value="Helical domain of apoptotic protease-activating factors"/>
    <property type="match status" value="1"/>
</dbReference>
<accession>A0A3E0GXB0</accession>
<evidence type="ECO:0000313" key="9">
    <source>
        <dbReference type="Proteomes" id="UP000256269"/>
    </source>
</evidence>
<evidence type="ECO:0000256" key="4">
    <source>
        <dbReference type="ARBA" id="ARBA00023125"/>
    </source>
</evidence>
<dbReference type="EMBL" id="QUNO01000021">
    <property type="protein sequence ID" value="REH32472.1"/>
    <property type="molecule type" value="Genomic_DNA"/>
</dbReference>
<dbReference type="Pfam" id="PF03704">
    <property type="entry name" value="BTAD"/>
    <property type="match status" value="1"/>
</dbReference>
<dbReference type="PROSITE" id="PS51755">
    <property type="entry name" value="OMPR_PHOB"/>
    <property type="match status" value="1"/>
</dbReference>
<dbReference type="SUPFAM" id="SSF48452">
    <property type="entry name" value="TPR-like"/>
    <property type="match status" value="1"/>
</dbReference>
<dbReference type="PANTHER" id="PTHR35807:SF1">
    <property type="entry name" value="TRANSCRIPTIONAL REGULATOR REDD"/>
    <property type="match status" value="1"/>
</dbReference>
<dbReference type="CDD" id="cd15831">
    <property type="entry name" value="BTAD"/>
    <property type="match status" value="1"/>
</dbReference>
<evidence type="ECO:0000256" key="5">
    <source>
        <dbReference type="ARBA" id="ARBA00023163"/>
    </source>
</evidence>
<reference evidence="8 9" key="1">
    <citation type="submission" date="2018-08" db="EMBL/GenBank/DDBJ databases">
        <title>Genomic Encyclopedia of Archaeal and Bacterial Type Strains, Phase II (KMG-II): from individual species to whole genera.</title>
        <authorList>
            <person name="Goeker M."/>
        </authorList>
    </citation>
    <scope>NUCLEOTIDE SEQUENCE [LARGE SCALE GENOMIC DNA]</scope>
    <source>
        <strain evidence="8 9">DSM 45791</strain>
    </source>
</reference>
<protein>
    <submittedName>
        <fullName evidence="8">DNA-binding SARP family transcriptional activator</fullName>
    </submittedName>
</protein>
<keyword evidence="3" id="KW-0805">Transcription regulation</keyword>
<dbReference type="InterPro" id="IPR036388">
    <property type="entry name" value="WH-like_DNA-bd_sf"/>
</dbReference>
<dbReference type="Gene3D" id="1.25.40.10">
    <property type="entry name" value="Tetratricopeptide repeat domain"/>
    <property type="match status" value="3"/>
</dbReference>
<dbReference type="SMART" id="SM00862">
    <property type="entry name" value="Trans_reg_C"/>
    <property type="match status" value="1"/>
</dbReference>
<evidence type="ECO:0000256" key="3">
    <source>
        <dbReference type="ARBA" id="ARBA00023015"/>
    </source>
</evidence>
<dbReference type="GO" id="GO:0003677">
    <property type="term" value="F:DNA binding"/>
    <property type="evidence" value="ECO:0007669"/>
    <property type="project" value="UniProtKB-UniRule"/>
</dbReference>
<evidence type="ECO:0000256" key="6">
    <source>
        <dbReference type="PROSITE-ProRule" id="PRU01091"/>
    </source>
</evidence>
<keyword evidence="4 6" id="KW-0238">DNA-binding</keyword>
<dbReference type="InterPro" id="IPR042197">
    <property type="entry name" value="Apaf_helical"/>
</dbReference>
<dbReference type="Pfam" id="PF13424">
    <property type="entry name" value="TPR_12"/>
    <property type="match status" value="2"/>
</dbReference>
<dbReference type="InterPro" id="IPR005158">
    <property type="entry name" value="BTAD"/>
</dbReference>
<dbReference type="SMART" id="SM01043">
    <property type="entry name" value="BTAD"/>
    <property type="match status" value="1"/>
</dbReference>
<dbReference type="SUPFAM" id="SSF52540">
    <property type="entry name" value="P-loop containing nucleoside triphosphate hydrolases"/>
    <property type="match status" value="1"/>
</dbReference>
<comment type="caution">
    <text evidence="8">The sequence shown here is derived from an EMBL/GenBank/DDBJ whole genome shotgun (WGS) entry which is preliminary data.</text>
</comment>
<dbReference type="GO" id="GO:0000160">
    <property type="term" value="P:phosphorelay signal transduction system"/>
    <property type="evidence" value="ECO:0007669"/>
    <property type="project" value="InterPro"/>
</dbReference>
<keyword evidence="5" id="KW-0804">Transcription</keyword>
<dbReference type="Pfam" id="PF00486">
    <property type="entry name" value="Trans_reg_C"/>
    <property type="match status" value="1"/>
</dbReference>
<dbReference type="GO" id="GO:0006355">
    <property type="term" value="P:regulation of DNA-templated transcription"/>
    <property type="evidence" value="ECO:0007669"/>
    <property type="project" value="InterPro"/>
</dbReference>
<feature type="DNA-binding region" description="OmpR/PhoB-type" evidence="6">
    <location>
        <begin position="5"/>
        <end position="104"/>
    </location>
</feature>
<dbReference type="AlphaFoldDB" id="A0A3E0GXB0"/>
<dbReference type="OrthoDB" id="3647734at2"/>
<dbReference type="InterPro" id="IPR001867">
    <property type="entry name" value="OmpR/PhoB-type_DNA-bd"/>
</dbReference>
<dbReference type="InterPro" id="IPR051677">
    <property type="entry name" value="AfsR-DnrI-RedD_regulator"/>
</dbReference>
<dbReference type="InterPro" id="IPR002182">
    <property type="entry name" value="NB-ARC"/>
</dbReference>
<comment type="similarity">
    <text evidence="1">Belongs to the AfsR/DnrI/RedD regulatory family.</text>
</comment>
<dbReference type="Gene3D" id="3.40.50.300">
    <property type="entry name" value="P-loop containing nucleotide triphosphate hydrolases"/>
    <property type="match status" value="1"/>
</dbReference>
<dbReference type="InterPro" id="IPR027417">
    <property type="entry name" value="P-loop_NTPase"/>
</dbReference>
<dbReference type="InterPro" id="IPR011990">
    <property type="entry name" value="TPR-like_helical_dom_sf"/>
</dbReference>
<dbReference type="GO" id="GO:0043531">
    <property type="term" value="F:ADP binding"/>
    <property type="evidence" value="ECO:0007669"/>
    <property type="project" value="InterPro"/>
</dbReference>
<gene>
    <name evidence="8" type="ORF">BCF44_12118</name>
</gene>
<proteinExistence type="inferred from homology"/>
<dbReference type="PANTHER" id="PTHR35807">
    <property type="entry name" value="TRANSCRIPTIONAL REGULATOR REDD-RELATED"/>
    <property type="match status" value="1"/>
</dbReference>
<evidence type="ECO:0000259" key="7">
    <source>
        <dbReference type="PROSITE" id="PS51755"/>
    </source>
</evidence>
<sequence length="962" mass="104879">MLVNRGIISTVGVRYAVLGPLEVTIDRQPTALPAAKHRIVLATLLLSANRPVSVDELAERLWGEEPPASAKATLQGYVLRLRRTLTAAGVDPVRTRPPGYLIEVGPEELDLDRFKALVAEAESAPAAAAADRLREALDLWRGPALSDVPSPSLHFAAGRWLAELRINALERRIDADLRLGRHADLLGELAGLVADSPLHEPFRAQLMLALHRAGRSADALETYRDARATFVAELGIEPGERLREVERGVLVGDPALDWRPEAPDRVVLRPQALPPDVPDLVGRASLADELTARLAAPSGHSGTPVVQVIAGMPGVGKSALAVHIGHRLRPHFTDGRLHATLRDATGPLHPAEVLGRLLRQLGVLGTHLPDSVEGRSTLLRDRLAGRRVLLVLDDAVDEAQVRPLIPGDECSAVLVTSRNRLTGLAGARTVDLTVLDDGESLRLLETVLGVERVAAEPAAARDLVRHCGGLPLALRIAAARLAARANRPLSWLVAQLADEQRRLDGLEAGDMQVRASLATGYRALDGERQRALRLLGSLNNADYSPRLAAAVLDRPPHRAERLVEDLVDAQLLELVADRYRMHGLVRVYAREQAMSDRERDEAVERALSAWLAAAEEAEAMLPNAGWLPHLPGRGAASSVDPMAWFEVERQELAVAIDQAAAEGHVGHAWRLAAACEGFLEVRGHWDDWRRCQERALVAAVTGNDRWGEARMRYGLGRLCFAQDRHELAERLLRQALELWQGDRLSQAHALMALGDVHHHNGRLDLARACFDEAAADYATEHDERGSVNAGFCLGLLSRDLGDVDAAKSALAAALAAFRRLDDSYGQAQVLLFLGASHCKWGDQDAAERCLTEATALYRGFGDRLGELRCLRQLGHVLVIRGETARAERVLTGCQRAFAEIGDVFGEAFAGWSLAELALRDGDERLGRHRLTAALDLFTRAGLEPWQRRMRRRLAELGRSAAV</sequence>
<dbReference type="InterPro" id="IPR019734">
    <property type="entry name" value="TPR_rpt"/>
</dbReference>
<keyword evidence="9" id="KW-1185">Reference proteome</keyword>
<feature type="domain" description="OmpR/PhoB-type" evidence="7">
    <location>
        <begin position="5"/>
        <end position="104"/>
    </location>
</feature>
<evidence type="ECO:0000256" key="1">
    <source>
        <dbReference type="ARBA" id="ARBA00005820"/>
    </source>
</evidence>
<dbReference type="SUPFAM" id="SSF46894">
    <property type="entry name" value="C-terminal effector domain of the bipartite response regulators"/>
    <property type="match status" value="1"/>
</dbReference>
<name>A0A3E0GXB0_9PSEU</name>
<keyword evidence="2" id="KW-0677">Repeat</keyword>
<evidence type="ECO:0000256" key="2">
    <source>
        <dbReference type="ARBA" id="ARBA00022737"/>
    </source>
</evidence>
<evidence type="ECO:0000313" key="8">
    <source>
        <dbReference type="EMBL" id="REH32472.1"/>
    </source>
</evidence>
<dbReference type="SUPFAM" id="SSF81901">
    <property type="entry name" value="HCP-like"/>
    <property type="match status" value="1"/>
</dbReference>
<dbReference type="InterPro" id="IPR016032">
    <property type="entry name" value="Sig_transdc_resp-reg_C-effctor"/>
</dbReference>
<dbReference type="Pfam" id="PF00931">
    <property type="entry name" value="NB-ARC"/>
    <property type="match status" value="1"/>
</dbReference>
<dbReference type="SMART" id="SM00028">
    <property type="entry name" value="TPR"/>
    <property type="match status" value="4"/>
</dbReference>